<geneLocation type="plasmid" evidence="1">
    <name>pVAPN2012</name>
</geneLocation>
<protein>
    <submittedName>
        <fullName evidence="1">Uncharacterized protein</fullName>
    </submittedName>
</protein>
<dbReference type="AlphaFoldDB" id="A0A0F6YS13"/>
<organism evidence="1">
    <name type="scientific">Rhodococcus hoagii</name>
    <name type="common">Corynebacterium equii</name>
    <dbReference type="NCBI Taxonomy" id="43767"/>
    <lineage>
        <taxon>Bacteria</taxon>
        <taxon>Bacillati</taxon>
        <taxon>Actinomycetota</taxon>
        <taxon>Actinomycetes</taxon>
        <taxon>Mycobacteriales</taxon>
        <taxon>Nocardiaceae</taxon>
        <taxon>Prescottella</taxon>
    </lineage>
</organism>
<geneLocation type="plasmid" evidence="2">
    <name>pVAPN1571</name>
</geneLocation>
<evidence type="ECO:0000313" key="2">
    <source>
        <dbReference type="EMBL" id="AKG90492.1"/>
    </source>
</evidence>
<dbReference type="EMBL" id="KF439868">
    <property type="protein sequence ID" value="AKG90492.1"/>
    <property type="molecule type" value="Genomic_DNA"/>
</dbReference>
<keyword evidence="1" id="KW-0614">Plasmid</keyword>
<dbReference type="EMBL" id="KP851975">
    <property type="protein sequence ID" value="AKF15992.1"/>
    <property type="molecule type" value="Genomic_DNA"/>
</dbReference>
<name>A0A0F6YS13_RHOHA</name>
<evidence type="ECO:0000313" key="1">
    <source>
        <dbReference type="EMBL" id="AKF15992.1"/>
    </source>
</evidence>
<sequence length="53" mass="5760">MCVRVPGAHVPLYGAYGRWARIWPLWEPSSTTYGSRRESASACAYLSVVSGGV</sequence>
<gene>
    <name evidence="1" type="ORF">pVAPN2012_0330</name>
    <name evidence="2" type="ORF">pVAPN_0330</name>
</gene>
<reference evidence="1" key="1">
    <citation type="journal article" date="2015" name="Infect. Immun.">
        <title>An Invertron-Like Linear Plasmid Mediates Intracellular Survival and Virulence in Bovine Isolates of Rhodococcus equi.</title>
        <authorList>
            <person name="Valero-Rello A."/>
            <person name="Hapeshi A."/>
            <person name="Anastasi E."/>
            <person name="Alvarez S."/>
            <person name="Scortti M."/>
            <person name="Meijer W.G."/>
            <person name="MacArthur I."/>
            <person name="Vazquez-Boland J.A."/>
        </authorList>
    </citation>
    <scope>NUCLEOTIDE SEQUENCE</scope>
    <source>
        <strain evidence="2">PAM1571</strain>
        <strain evidence="1">PAM2012</strain>
        <plasmid evidence="2">pVAPN1571</plasmid>
        <plasmid evidence="1">pVAPN2012</plasmid>
    </source>
</reference>
<proteinExistence type="predicted"/>
<accession>A0A0F6YS13</accession>